<gene>
    <name evidence="1" type="ORF">M9Y10_025537</name>
</gene>
<evidence type="ECO:0000313" key="1">
    <source>
        <dbReference type="EMBL" id="KAK8842677.1"/>
    </source>
</evidence>
<evidence type="ECO:0000313" key="2">
    <source>
        <dbReference type="Proteomes" id="UP001470230"/>
    </source>
</evidence>
<accession>A0ABR2H901</accession>
<sequence length="160" mass="18890">MSGSIDFNYREFIKNHQDAEWKGEVINVFRCFDTECEGELPRDTAIHAISLLGINGEEYFHFTKKVITAQMFIDAVQSERNKNICDSQRRWKYIFHLIAGPNNDKISIESLQNFFTLFGHTPELKYCEDFIDEFDRVNITKTDISIDDWLLFCRVHHVPF</sequence>
<name>A0ABR2H901_9EUKA</name>
<proteinExistence type="predicted"/>
<organism evidence="1 2">
    <name type="scientific">Tritrichomonas musculus</name>
    <dbReference type="NCBI Taxonomy" id="1915356"/>
    <lineage>
        <taxon>Eukaryota</taxon>
        <taxon>Metamonada</taxon>
        <taxon>Parabasalia</taxon>
        <taxon>Tritrichomonadida</taxon>
        <taxon>Tritrichomonadidae</taxon>
        <taxon>Tritrichomonas</taxon>
    </lineage>
</organism>
<dbReference type="SUPFAM" id="SSF47473">
    <property type="entry name" value="EF-hand"/>
    <property type="match status" value="1"/>
</dbReference>
<comment type="caution">
    <text evidence="1">The sequence shown here is derived from an EMBL/GenBank/DDBJ whole genome shotgun (WGS) entry which is preliminary data.</text>
</comment>
<protein>
    <recommendedName>
        <fullName evidence="3">EF-hand domain-containing protein</fullName>
    </recommendedName>
</protein>
<dbReference type="Proteomes" id="UP001470230">
    <property type="component" value="Unassembled WGS sequence"/>
</dbReference>
<keyword evidence="2" id="KW-1185">Reference proteome</keyword>
<dbReference type="EMBL" id="JAPFFF010000037">
    <property type="protein sequence ID" value="KAK8842677.1"/>
    <property type="molecule type" value="Genomic_DNA"/>
</dbReference>
<dbReference type="Gene3D" id="1.10.238.10">
    <property type="entry name" value="EF-hand"/>
    <property type="match status" value="1"/>
</dbReference>
<evidence type="ECO:0008006" key="3">
    <source>
        <dbReference type="Google" id="ProtNLM"/>
    </source>
</evidence>
<dbReference type="InterPro" id="IPR011992">
    <property type="entry name" value="EF-hand-dom_pair"/>
</dbReference>
<reference evidence="1 2" key="1">
    <citation type="submission" date="2024-04" db="EMBL/GenBank/DDBJ databases">
        <title>Tritrichomonas musculus Genome.</title>
        <authorList>
            <person name="Alves-Ferreira E."/>
            <person name="Grigg M."/>
            <person name="Lorenzi H."/>
            <person name="Galac M."/>
        </authorList>
    </citation>
    <scope>NUCLEOTIDE SEQUENCE [LARGE SCALE GENOMIC DNA]</scope>
    <source>
        <strain evidence="1 2">EAF2021</strain>
    </source>
</reference>